<organism evidence="1 2">
    <name type="scientific">Blyttiomyces helicus</name>
    <dbReference type="NCBI Taxonomy" id="388810"/>
    <lineage>
        <taxon>Eukaryota</taxon>
        <taxon>Fungi</taxon>
        <taxon>Fungi incertae sedis</taxon>
        <taxon>Chytridiomycota</taxon>
        <taxon>Chytridiomycota incertae sedis</taxon>
        <taxon>Chytridiomycetes</taxon>
        <taxon>Chytridiomycetes incertae sedis</taxon>
        <taxon>Blyttiomyces</taxon>
    </lineage>
</organism>
<evidence type="ECO:0000313" key="2">
    <source>
        <dbReference type="Proteomes" id="UP000269721"/>
    </source>
</evidence>
<protein>
    <submittedName>
        <fullName evidence="1">Uncharacterized protein</fullName>
    </submittedName>
</protein>
<reference evidence="2" key="1">
    <citation type="journal article" date="2018" name="Nat. Microbiol.">
        <title>Leveraging single-cell genomics to expand the fungal tree of life.</title>
        <authorList>
            <person name="Ahrendt S.R."/>
            <person name="Quandt C.A."/>
            <person name="Ciobanu D."/>
            <person name="Clum A."/>
            <person name="Salamov A."/>
            <person name="Andreopoulos B."/>
            <person name="Cheng J.F."/>
            <person name="Woyke T."/>
            <person name="Pelin A."/>
            <person name="Henrissat B."/>
            <person name="Reynolds N.K."/>
            <person name="Benny G.L."/>
            <person name="Smith M.E."/>
            <person name="James T.Y."/>
            <person name="Grigoriev I.V."/>
        </authorList>
    </citation>
    <scope>NUCLEOTIDE SEQUENCE [LARGE SCALE GENOMIC DNA]</scope>
</reference>
<gene>
    <name evidence="1" type="ORF">BDK51DRAFT_40162</name>
</gene>
<dbReference type="Proteomes" id="UP000269721">
    <property type="component" value="Unassembled WGS sequence"/>
</dbReference>
<proteinExistence type="predicted"/>
<dbReference type="EMBL" id="ML001429">
    <property type="protein sequence ID" value="RKO83283.1"/>
    <property type="molecule type" value="Genomic_DNA"/>
</dbReference>
<sequence>MRIVPRLRGVRALSVKRAVGHFLDRRLGVPFAAIAQSLSSCPRLVVLYTEPPTHSPGVFDPDAAGHAAAHEEAVFLDLNLALGQAIDPTRYRRFGSRADLKFYRPLVRSVGPPLVEFVLNTHMSCIRDPGDLPRFEADNLPNLETAEFSSGVFNTFIPPLTNLRPPLRRPRLSYDLRDPEGRLGALLRACPSIDHLELVSEDMKKYEVF</sequence>
<evidence type="ECO:0000313" key="1">
    <source>
        <dbReference type="EMBL" id="RKO83283.1"/>
    </source>
</evidence>
<dbReference type="AlphaFoldDB" id="A0A4P9VX58"/>
<accession>A0A4P9VX58</accession>
<name>A0A4P9VX58_9FUNG</name>
<keyword evidence="2" id="KW-1185">Reference proteome</keyword>